<gene>
    <name evidence="1" type="ORF">LCGC14_3164800</name>
</gene>
<feature type="non-terminal residue" evidence="1">
    <location>
        <position position="1"/>
    </location>
</feature>
<evidence type="ECO:0000313" key="1">
    <source>
        <dbReference type="EMBL" id="KKK45862.1"/>
    </source>
</evidence>
<protein>
    <submittedName>
        <fullName evidence="1">Uncharacterized protein</fullName>
    </submittedName>
</protein>
<sequence>EEDIRCLSGADENRTRYLLFDREASYHPTPTPVIIVP</sequence>
<dbReference type="EMBL" id="LAZR01070055">
    <property type="protein sequence ID" value="KKK45862.1"/>
    <property type="molecule type" value="Genomic_DNA"/>
</dbReference>
<name>A0A0F8VNJ7_9ZZZZ</name>
<reference evidence="1" key="1">
    <citation type="journal article" date="2015" name="Nature">
        <title>Complex archaea that bridge the gap between prokaryotes and eukaryotes.</title>
        <authorList>
            <person name="Spang A."/>
            <person name="Saw J.H."/>
            <person name="Jorgensen S.L."/>
            <person name="Zaremba-Niedzwiedzka K."/>
            <person name="Martijn J."/>
            <person name="Lind A.E."/>
            <person name="van Eijk R."/>
            <person name="Schleper C."/>
            <person name="Guy L."/>
            <person name="Ettema T.J."/>
        </authorList>
    </citation>
    <scope>NUCLEOTIDE SEQUENCE</scope>
</reference>
<proteinExistence type="predicted"/>
<comment type="caution">
    <text evidence="1">The sequence shown here is derived from an EMBL/GenBank/DDBJ whole genome shotgun (WGS) entry which is preliminary data.</text>
</comment>
<organism evidence="1">
    <name type="scientific">marine sediment metagenome</name>
    <dbReference type="NCBI Taxonomy" id="412755"/>
    <lineage>
        <taxon>unclassified sequences</taxon>
        <taxon>metagenomes</taxon>
        <taxon>ecological metagenomes</taxon>
    </lineage>
</organism>
<accession>A0A0F8VNJ7</accession>
<dbReference type="AlphaFoldDB" id="A0A0F8VNJ7"/>